<dbReference type="RefSeq" id="WP_323336946.1">
    <property type="nucleotide sequence ID" value="NZ_JAYFSI010000020.1"/>
</dbReference>
<protein>
    <recommendedName>
        <fullName evidence="4">DUF2550 family protein</fullName>
    </recommendedName>
</protein>
<organism evidence="2 3">
    <name type="scientific">Amycolatopsis heterodermiae</name>
    <dbReference type="NCBI Taxonomy" id="3110235"/>
    <lineage>
        <taxon>Bacteria</taxon>
        <taxon>Bacillati</taxon>
        <taxon>Actinomycetota</taxon>
        <taxon>Actinomycetes</taxon>
        <taxon>Pseudonocardiales</taxon>
        <taxon>Pseudonocardiaceae</taxon>
        <taxon>Amycolatopsis</taxon>
    </lineage>
</organism>
<evidence type="ECO:0000256" key="1">
    <source>
        <dbReference type="SAM" id="Phobius"/>
    </source>
</evidence>
<name>A0ABU5RLK5_9PSEU</name>
<keyword evidence="1" id="KW-0472">Membrane</keyword>
<feature type="transmembrane region" description="Helical" evidence="1">
    <location>
        <begin position="14"/>
        <end position="33"/>
    </location>
</feature>
<accession>A0ABU5RLK5</accession>
<sequence>MNNVPEPSWLQDGAWIATILSGLSIVAGVIVWINKQLNGWRERQRALRHRNWHGYIIMGTISSWYVRAADDPKSPTGRIVLDVLDGPDGTPNANRAHSLRLQIAADGIIARAPTPEEDAFLKSLSRKRGGGNDPEGFPVR</sequence>
<keyword evidence="1" id="KW-1133">Transmembrane helix</keyword>
<keyword evidence="3" id="KW-1185">Reference proteome</keyword>
<evidence type="ECO:0000313" key="3">
    <source>
        <dbReference type="Proteomes" id="UP001304298"/>
    </source>
</evidence>
<dbReference type="Proteomes" id="UP001304298">
    <property type="component" value="Unassembled WGS sequence"/>
</dbReference>
<proteinExistence type="predicted"/>
<reference evidence="2 3" key="1">
    <citation type="submission" date="2023-12" db="EMBL/GenBank/DDBJ databases">
        <title>Amycolatopsis sp. V23-08.</title>
        <authorList>
            <person name="Somphong A."/>
        </authorList>
    </citation>
    <scope>NUCLEOTIDE SEQUENCE [LARGE SCALE GENOMIC DNA]</scope>
    <source>
        <strain evidence="2 3">V23-08</strain>
    </source>
</reference>
<dbReference type="EMBL" id="JAYFSI010000020">
    <property type="protein sequence ID" value="MEA5367166.1"/>
    <property type="molecule type" value="Genomic_DNA"/>
</dbReference>
<evidence type="ECO:0000313" key="2">
    <source>
        <dbReference type="EMBL" id="MEA5367166.1"/>
    </source>
</evidence>
<keyword evidence="1" id="KW-0812">Transmembrane</keyword>
<evidence type="ECO:0008006" key="4">
    <source>
        <dbReference type="Google" id="ProtNLM"/>
    </source>
</evidence>
<gene>
    <name evidence="2" type="ORF">VA596_47100</name>
</gene>
<comment type="caution">
    <text evidence="2">The sequence shown here is derived from an EMBL/GenBank/DDBJ whole genome shotgun (WGS) entry which is preliminary data.</text>
</comment>